<evidence type="ECO:0000313" key="5">
    <source>
        <dbReference type="Proteomes" id="UP000306229"/>
    </source>
</evidence>
<gene>
    <name evidence="4" type="ORF">FF125_14425</name>
</gene>
<evidence type="ECO:0000259" key="3">
    <source>
        <dbReference type="Pfam" id="PF05175"/>
    </source>
</evidence>
<evidence type="ECO:0000256" key="2">
    <source>
        <dbReference type="ARBA" id="ARBA00022691"/>
    </source>
</evidence>
<feature type="domain" description="Methyltransferase small" evidence="3">
    <location>
        <begin position="175"/>
        <end position="304"/>
    </location>
</feature>
<keyword evidence="4" id="KW-0808">Transferase</keyword>
<dbReference type="GO" id="GO:0003676">
    <property type="term" value="F:nucleic acid binding"/>
    <property type="evidence" value="ECO:0007669"/>
    <property type="project" value="InterPro"/>
</dbReference>
<dbReference type="Pfam" id="PF05175">
    <property type="entry name" value="MTS"/>
    <property type="match status" value="1"/>
</dbReference>
<dbReference type="EMBL" id="CP040749">
    <property type="protein sequence ID" value="QCX39578.1"/>
    <property type="molecule type" value="Genomic_DNA"/>
</dbReference>
<dbReference type="OrthoDB" id="267914at2"/>
<reference evidence="4 5" key="1">
    <citation type="submission" date="2019-05" db="EMBL/GenBank/DDBJ databases">
        <title>Algicella ahnfeltiae gen. nov., sp. nov., a novel marine bacterium of the family Flavobacteriaceae isolated from a red alga.</title>
        <authorList>
            <person name="Nedashkovskaya O.I."/>
            <person name="Kukhlevskiy A.D."/>
            <person name="Kim S.-G."/>
            <person name="Zhukova N.V."/>
            <person name="Mikhailov V.V."/>
        </authorList>
    </citation>
    <scope>NUCLEOTIDE SEQUENCE [LARGE SCALE GENOMIC DNA]</scope>
    <source>
        <strain evidence="4 5">10Alg115</strain>
    </source>
</reference>
<evidence type="ECO:0000256" key="1">
    <source>
        <dbReference type="ARBA" id="ARBA00022603"/>
    </source>
</evidence>
<accession>A0A5B7TTI9</accession>
<evidence type="ECO:0000313" key="4">
    <source>
        <dbReference type="EMBL" id="QCX39578.1"/>
    </source>
</evidence>
<name>A0A5B7TTI9_9FLAO</name>
<dbReference type="GO" id="GO:0032259">
    <property type="term" value="P:methylation"/>
    <property type="evidence" value="ECO:0007669"/>
    <property type="project" value="UniProtKB-KW"/>
</dbReference>
<dbReference type="InterPro" id="IPR029063">
    <property type="entry name" value="SAM-dependent_MTases_sf"/>
</dbReference>
<dbReference type="RefSeq" id="WP_138950427.1">
    <property type="nucleotide sequence ID" value="NZ_CP040749.1"/>
</dbReference>
<dbReference type="PROSITE" id="PS00092">
    <property type="entry name" value="N6_MTASE"/>
    <property type="match status" value="1"/>
</dbReference>
<dbReference type="CDD" id="cd02440">
    <property type="entry name" value="AdoMet_MTases"/>
    <property type="match status" value="1"/>
</dbReference>
<keyword evidence="2" id="KW-0949">S-adenosyl-L-methionine</keyword>
<dbReference type="GO" id="GO:0008170">
    <property type="term" value="F:N-methyltransferase activity"/>
    <property type="evidence" value="ECO:0007669"/>
    <property type="project" value="UniProtKB-ARBA"/>
</dbReference>
<keyword evidence="5" id="KW-1185">Reference proteome</keyword>
<proteinExistence type="predicted"/>
<dbReference type="InterPro" id="IPR002052">
    <property type="entry name" value="DNA_methylase_N6_adenine_CS"/>
</dbReference>
<dbReference type="Proteomes" id="UP000306229">
    <property type="component" value="Chromosome"/>
</dbReference>
<protein>
    <submittedName>
        <fullName evidence="4">Methyltransferase</fullName>
    </submittedName>
</protein>
<dbReference type="SUPFAM" id="SSF53335">
    <property type="entry name" value="S-adenosyl-L-methionine-dependent methyltransferases"/>
    <property type="match status" value="1"/>
</dbReference>
<dbReference type="InterPro" id="IPR007848">
    <property type="entry name" value="Small_mtfrase_dom"/>
</dbReference>
<dbReference type="AlphaFoldDB" id="A0A5B7TTI9"/>
<sequence length="355" mass="41106">MITDIALHKPEPIVPGKKIEVFNRNSDIKSTVRALEAGKPVLITAFYSNGMVLLKEIQMYLKRRMPNKTFKEQREFREAYRKMSNLMFIEIVAHKLNVKKAPSIGWLAELYPETSDFILTFPQVQGLNSSWQSYQNGISIPVLRNKIHPYYGTYYPTRFDHLILFDNWLKRYKGSKKTAIDIGIGSGVLAFQMVKHGFQKVFGTDTNPNAIVGLAKFMKDTKLSRKVELNLGHLFGKWEKQTELIVFNPPWLPVSEVLENQDEAMYYDKKLFPDFFAAADKMLLPEGKIVVLFSNLAQITEVTKEHPIQKELDKGGRFKLVNCLKKNVKLSSDKTKQDQHWRSTEEVELWELEKK</sequence>
<keyword evidence="1 4" id="KW-0489">Methyltransferase</keyword>
<dbReference type="GO" id="GO:0008757">
    <property type="term" value="F:S-adenosylmethionine-dependent methyltransferase activity"/>
    <property type="evidence" value="ECO:0007669"/>
    <property type="project" value="UniProtKB-ARBA"/>
</dbReference>
<dbReference type="Gene3D" id="3.40.50.150">
    <property type="entry name" value="Vaccinia Virus protein VP39"/>
    <property type="match status" value="1"/>
</dbReference>
<organism evidence="4 5">
    <name type="scientific">Aureibaculum algae</name>
    <dbReference type="NCBI Taxonomy" id="2584122"/>
    <lineage>
        <taxon>Bacteria</taxon>
        <taxon>Pseudomonadati</taxon>
        <taxon>Bacteroidota</taxon>
        <taxon>Flavobacteriia</taxon>
        <taxon>Flavobacteriales</taxon>
        <taxon>Flavobacteriaceae</taxon>
        <taxon>Aureibaculum</taxon>
    </lineage>
</organism>
<dbReference type="KEGG" id="fbe:FF125_14425"/>